<dbReference type="GO" id="GO:0008270">
    <property type="term" value="F:zinc ion binding"/>
    <property type="evidence" value="ECO:0007669"/>
    <property type="project" value="UniProtKB-KW"/>
</dbReference>
<protein>
    <recommendedName>
        <fullName evidence="7">Integrase catalytic domain-containing protein</fullName>
    </recommendedName>
</protein>
<keyword evidence="6" id="KW-1185">Reference proteome</keyword>
<evidence type="ECO:0008006" key="7">
    <source>
        <dbReference type="Google" id="ProtNLM"/>
    </source>
</evidence>
<feature type="domain" description="C2H2-type" evidence="3">
    <location>
        <begin position="360"/>
        <end position="384"/>
    </location>
</feature>
<reference evidence="5 6" key="1">
    <citation type="submission" date="2020-06" db="EMBL/GenBank/DDBJ databases">
        <authorList>
            <person name="Li R."/>
            <person name="Bekaert M."/>
        </authorList>
    </citation>
    <scope>NUCLEOTIDE SEQUENCE [LARGE SCALE GENOMIC DNA]</scope>
    <source>
        <strain evidence="6">wild</strain>
    </source>
</reference>
<dbReference type="InterPro" id="IPR013087">
    <property type="entry name" value="Znf_C2H2_type"/>
</dbReference>
<evidence type="ECO:0000259" key="4">
    <source>
        <dbReference type="PROSITE" id="PS50994"/>
    </source>
</evidence>
<name>A0A6J8DB43_MYTCO</name>
<dbReference type="InterPro" id="IPR050951">
    <property type="entry name" value="Retrovirus_Pol_polyprotein"/>
</dbReference>
<accession>A0A6J8DB43</accession>
<dbReference type="PROSITE" id="PS00028">
    <property type="entry name" value="ZINC_FINGER_C2H2_1"/>
    <property type="match status" value="1"/>
</dbReference>
<dbReference type="InterPro" id="IPR054465">
    <property type="entry name" value="Integrase_p58-like_C"/>
</dbReference>
<dbReference type="AlphaFoldDB" id="A0A6J8DB43"/>
<dbReference type="Proteomes" id="UP000507470">
    <property type="component" value="Unassembled WGS sequence"/>
</dbReference>
<dbReference type="PANTHER" id="PTHR37984:SF15">
    <property type="entry name" value="INTEGRASE CATALYTIC DOMAIN-CONTAINING PROTEIN"/>
    <property type="match status" value="1"/>
</dbReference>
<dbReference type="GO" id="GO:0003676">
    <property type="term" value="F:nucleic acid binding"/>
    <property type="evidence" value="ECO:0007669"/>
    <property type="project" value="InterPro"/>
</dbReference>
<evidence type="ECO:0000313" key="5">
    <source>
        <dbReference type="EMBL" id="CAC5405908.1"/>
    </source>
</evidence>
<dbReference type="SMART" id="SM00355">
    <property type="entry name" value="ZnF_C2H2"/>
    <property type="match status" value="2"/>
</dbReference>
<gene>
    <name evidence="5" type="ORF">MCOR_39544</name>
</gene>
<evidence type="ECO:0000313" key="6">
    <source>
        <dbReference type="Proteomes" id="UP000507470"/>
    </source>
</evidence>
<dbReference type="Gene3D" id="3.30.420.10">
    <property type="entry name" value="Ribonuclease H-like superfamily/Ribonuclease H"/>
    <property type="match status" value="1"/>
</dbReference>
<sequence length="689" mass="79625">MCELLEIKKTRTTPLHPRSDGMIERMNRTIQDILSKYIKSHQRDWDQHLDFLTMAYNSTPHESTGLTPHRLVYGQEMKFPLVVISERIEQDEPQTEFASDYANELEEKLREAHKIAREHLKVASERQKFQYDENVKEKIYSDGQLVWRNQKQNIPGKKVKICRNWTGPWVITKKLSDVLYRIQHAKNSPPVVVHGDNLKLYRGSKKLKWFKQGVINENVTVSFPDLDNFLQSEDSEKDSENAEELASDLPTELDGNIIPNHQNEDKCLENLPAISKSPQKPEKEAQRNSKIILGKSPEARKTEAQFPHLKLISISPDVAPAQENQNSGKDKHYTTRKGRQIKVPEKFKDFIATMSSAKLFDCVDCGKEYVSPRKIKRHRNQKHSEYVQCRCCPYEDCTKMYCKIEYMTYHLEVKHKLSSEQAKRKSKSCPVVRKSRTEFEESRRSTVSLQNAIPDSPPEGQIELENQYQVPDVLDILVNNNEFDNIEDLIGEVLEIRDFDVEPEANEFNLEGFFDDNCDSRDVSINVSNEGCSDNVMNTPTYCVPDNIQENNININNMYEDISLPENLEEFTCTNDDQMETGLEDLVYESDDNASICSSQKSTSTDSSNTKDEIVESVEIISISLIKTVTEVAGVKQVRTEQKFSFTGCDEPQSIDWNDFFRYMQNQIYEHSINQNRRTTVPKPDVEEL</sequence>
<dbReference type="OrthoDB" id="6204161at2759"/>
<dbReference type="InterPro" id="IPR001584">
    <property type="entry name" value="Integrase_cat-core"/>
</dbReference>
<dbReference type="PROSITE" id="PS50994">
    <property type="entry name" value="INTEGRASE"/>
    <property type="match status" value="1"/>
</dbReference>
<dbReference type="Pfam" id="PF22938">
    <property type="entry name" value="Integrase_p58_C"/>
    <property type="match status" value="1"/>
</dbReference>
<proteinExistence type="predicted"/>
<keyword evidence="1" id="KW-0862">Zinc</keyword>
<feature type="region of interest" description="Disordered" evidence="2">
    <location>
        <begin position="274"/>
        <end position="300"/>
    </location>
</feature>
<feature type="compositionally biased region" description="Acidic residues" evidence="2">
    <location>
        <begin position="233"/>
        <end position="246"/>
    </location>
</feature>
<dbReference type="GO" id="GO:0015074">
    <property type="term" value="P:DNA integration"/>
    <property type="evidence" value="ECO:0007669"/>
    <property type="project" value="InterPro"/>
</dbReference>
<keyword evidence="1" id="KW-0479">Metal-binding</keyword>
<keyword evidence="1" id="KW-0863">Zinc-finger</keyword>
<feature type="domain" description="Integrase catalytic" evidence="4">
    <location>
        <begin position="1"/>
        <end position="76"/>
    </location>
</feature>
<feature type="region of interest" description="Disordered" evidence="2">
    <location>
        <begin position="232"/>
        <end position="256"/>
    </location>
</feature>
<dbReference type="EMBL" id="CACVKT020007144">
    <property type="protein sequence ID" value="CAC5405908.1"/>
    <property type="molecule type" value="Genomic_DNA"/>
</dbReference>
<dbReference type="InterPro" id="IPR012337">
    <property type="entry name" value="RNaseH-like_sf"/>
</dbReference>
<dbReference type="InterPro" id="IPR036397">
    <property type="entry name" value="RNaseH_sf"/>
</dbReference>
<dbReference type="SUPFAM" id="SSF53098">
    <property type="entry name" value="Ribonuclease H-like"/>
    <property type="match status" value="1"/>
</dbReference>
<evidence type="ECO:0000256" key="2">
    <source>
        <dbReference type="SAM" id="MobiDB-lite"/>
    </source>
</evidence>
<evidence type="ECO:0000259" key="3">
    <source>
        <dbReference type="PROSITE" id="PS50157"/>
    </source>
</evidence>
<organism evidence="5 6">
    <name type="scientific">Mytilus coruscus</name>
    <name type="common">Sea mussel</name>
    <dbReference type="NCBI Taxonomy" id="42192"/>
    <lineage>
        <taxon>Eukaryota</taxon>
        <taxon>Metazoa</taxon>
        <taxon>Spiralia</taxon>
        <taxon>Lophotrochozoa</taxon>
        <taxon>Mollusca</taxon>
        <taxon>Bivalvia</taxon>
        <taxon>Autobranchia</taxon>
        <taxon>Pteriomorphia</taxon>
        <taxon>Mytilida</taxon>
        <taxon>Mytiloidea</taxon>
        <taxon>Mytilidae</taxon>
        <taxon>Mytilinae</taxon>
        <taxon>Mytilus</taxon>
    </lineage>
</organism>
<dbReference type="PROSITE" id="PS50157">
    <property type="entry name" value="ZINC_FINGER_C2H2_2"/>
    <property type="match status" value="1"/>
</dbReference>
<evidence type="ECO:0000256" key="1">
    <source>
        <dbReference type="PROSITE-ProRule" id="PRU00042"/>
    </source>
</evidence>
<dbReference type="PANTHER" id="PTHR37984">
    <property type="entry name" value="PROTEIN CBG26694"/>
    <property type="match status" value="1"/>
</dbReference>